<dbReference type="GO" id="GO:0006508">
    <property type="term" value="P:proteolysis"/>
    <property type="evidence" value="ECO:0007669"/>
    <property type="project" value="UniProtKB-KW"/>
</dbReference>
<feature type="domain" description="Reverse transcriptase/retrotransposon-derived protein RNase H-like" evidence="4">
    <location>
        <begin position="636"/>
        <end position="730"/>
    </location>
</feature>
<feature type="domain" description="Reverse transcriptase" evidence="2">
    <location>
        <begin position="363"/>
        <end position="460"/>
    </location>
</feature>
<feature type="compositionally biased region" description="Basic and acidic residues" evidence="1">
    <location>
        <begin position="104"/>
        <end position="119"/>
    </location>
</feature>
<dbReference type="GO" id="GO:0003964">
    <property type="term" value="F:RNA-directed DNA polymerase activity"/>
    <property type="evidence" value="ECO:0007669"/>
    <property type="project" value="UniProtKB-KW"/>
</dbReference>
<dbReference type="SUPFAM" id="SSF56672">
    <property type="entry name" value="DNA/RNA polymerases"/>
    <property type="match status" value="1"/>
</dbReference>
<evidence type="ECO:0000313" key="6">
    <source>
        <dbReference type="Proteomes" id="UP000429607"/>
    </source>
</evidence>
<dbReference type="InterPro" id="IPR041577">
    <property type="entry name" value="RT_RNaseH_2"/>
</dbReference>
<feature type="region of interest" description="Disordered" evidence="1">
    <location>
        <begin position="77"/>
        <end position="191"/>
    </location>
</feature>
<dbReference type="AlphaFoldDB" id="A0A6A3KE14"/>
<dbReference type="InterPro" id="IPR043502">
    <property type="entry name" value="DNA/RNA_pol_sf"/>
</dbReference>
<accession>A0A6A3KE14</accession>
<dbReference type="Gene3D" id="3.30.70.270">
    <property type="match status" value="2"/>
</dbReference>
<dbReference type="GO" id="GO:0004190">
    <property type="term" value="F:aspartic-type endopeptidase activity"/>
    <property type="evidence" value="ECO:0007669"/>
    <property type="project" value="UniProtKB-KW"/>
</dbReference>
<dbReference type="PANTHER" id="PTHR33064">
    <property type="entry name" value="POL PROTEIN"/>
    <property type="match status" value="1"/>
</dbReference>
<dbReference type="InterPro" id="IPR002156">
    <property type="entry name" value="RNaseH_domain"/>
</dbReference>
<dbReference type="EMBL" id="QXFV01001567">
    <property type="protein sequence ID" value="KAE9002925.1"/>
    <property type="molecule type" value="Genomic_DNA"/>
</dbReference>
<dbReference type="Pfam" id="PF13456">
    <property type="entry name" value="RVT_3"/>
    <property type="match status" value="1"/>
</dbReference>
<dbReference type="InterPro" id="IPR036397">
    <property type="entry name" value="RNaseH_sf"/>
</dbReference>
<evidence type="ECO:0000259" key="3">
    <source>
        <dbReference type="Pfam" id="PF13456"/>
    </source>
</evidence>
<organism evidence="5 6">
    <name type="scientific">Phytophthora rubi</name>
    <dbReference type="NCBI Taxonomy" id="129364"/>
    <lineage>
        <taxon>Eukaryota</taxon>
        <taxon>Sar</taxon>
        <taxon>Stramenopiles</taxon>
        <taxon>Oomycota</taxon>
        <taxon>Peronosporomycetes</taxon>
        <taxon>Peronosporales</taxon>
        <taxon>Peronosporaceae</taxon>
        <taxon>Phytophthora</taxon>
    </lineage>
</organism>
<feature type="domain" description="RNase H type-1" evidence="3">
    <location>
        <begin position="827"/>
        <end position="948"/>
    </location>
</feature>
<dbReference type="GO" id="GO:0004523">
    <property type="term" value="F:RNA-DNA hybrid ribonuclease activity"/>
    <property type="evidence" value="ECO:0007669"/>
    <property type="project" value="InterPro"/>
</dbReference>
<dbReference type="Proteomes" id="UP000429607">
    <property type="component" value="Unassembled WGS sequence"/>
</dbReference>
<dbReference type="InterPro" id="IPR000477">
    <property type="entry name" value="RT_dom"/>
</dbReference>
<dbReference type="InterPro" id="IPR051320">
    <property type="entry name" value="Viral_Replic_Matur_Polypro"/>
</dbReference>
<reference evidence="5 6" key="1">
    <citation type="submission" date="2018-09" db="EMBL/GenBank/DDBJ databases">
        <title>Genomic investigation of the strawberry pathogen Phytophthora fragariae indicates pathogenicity is determined by transcriptional variation in three key races.</title>
        <authorList>
            <person name="Adams T.M."/>
            <person name="Armitage A.D."/>
            <person name="Sobczyk M.K."/>
            <person name="Bates H.J."/>
            <person name="Dunwell J.M."/>
            <person name="Nellist C.F."/>
            <person name="Harrison R.J."/>
        </authorList>
    </citation>
    <scope>NUCLEOTIDE SEQUENCE [LARGE SCALE GENOMIC DNA]</scope>
    <source>
        <strain evidence="5 6">SCRP249</strain>
    </source>
</reference>
<dbReference type="InterPro" id="IPR043128">
    <property type="entry name" value="Rev_trsase/Diguanyl_cyclase"/>
</dbReference>
<feature type="region of interest" description="Disordered" evidence="1">
    <location>
        <begin position="1"/>
        <end position="27"/>
    </location>
</feature>
<feature type="compositionally biased region" description="Acidic residues" evidence="1">
    <location>
        <begin position="177"/>
        <end position="190"/>
    </location>
</feature>
<comment type="caution">
    <text evidence="5">The sequence shown here is derived from an EMBL/GenBank/DDBJ whole genome shotgun (WGS) entry which is preliminary data.</text>
</comment>
<dbReference type="CDD" id="cd01647">
    <property type="entry name" value="RT_LTR"/>
    <property type="match status" value="1"/>
</dbReference>
<sequence>MSSTHEGSVTDGGEVTAREARQDETDQRLYPTHFLFSSFSDAVMAYEGSRDKEIFRREGELYAQWLASQPLAVEHPEYTTPTRILQRTGDDSSTQKEYVNSTLHLERGEESWSRRDQPPERGVASDDEFDQEPASTAMDPPNRDEAEPGVSEEPDPTTGGACPPEGRSGPSVSPNDPSEDDPGPDDENMADSELKCRSDESLVEILDRLYVSVATALSADTNNEQTEEYSTAEHTANTINLEDYAHELAFLPDLAEALATELNYSATNVRHPELSLDPQEKVVRVLKEHEKIMISSGNTLPPPAYGVVCDIDVQEHPPIKQTARRMPLRHLKKLYELLKGLLKAGLVSFSTSPWASPIVIVLKKNGVDIRLCIHYKMVNAVTAIMEYAIPLVDDLLTDLEKYLWYCSLDAASGFWAIMMTRRARRISSFVCALGHFEWLRMPFGLKNAPMIYQRMIDNALWGFVQPKGGWKHQVALMQSAEERDRALREESGTDADTSTGVNKFDADLRASQAEGSVAEMVDSPLADMFTNGEADASRLTPVFERRSFVDDICFGGASFEDCLGNWIDSSLGIRADPKKLKAITELSFPRSKKGMQSFLGALNYYSRFIQDFAVYGAALYQVKDEDFAAGGDLSAARRSFATLQRKVAEAPILRHFSRDLPVHVTLFANEWAVSTTLMQDHDGLMHPVRFCGRVLKDAEMNYHPAEKEVLALLQLVKVCYTQLAGRTIHVYTRFSTLEWVHKSKSLFGRATQFAVLLSPWHLVVQRVKEKDCAFAQLLQSTITSFVDLEDSLSPVTPPTRGSPGVRMDPQLLYARLPRYYVGYVISFDGSAKTKKHGGYGSCAWILWRLPEWTVVIAASAYLETTTVNTAEYTGMNNGVAAALAHGAEDLVIVGDSRLAIQQTLGVIACRKESLMAQLNRHKELTAKLRSVKYLHAIREFNAAADSLAGATLESKVSAVVESEDRKRELRVLNRIQEVIYEPSAETSEEVVTRSINSIHILETRDKSRSKIFFDFARETGQVAAVTRHQARAHQKQVRFSTE</sequence>
<dbReference type="Pfam" id="PF17919">
    <property type="entry name" value="RT_RNaseH_2"/>
    <property type="match status" value="1"/>
</dbReference>
<evidence type="ECO:0008006" key="7">
    <source>
        <dbReference type="Google" id="ProtNLM"/>
    </source>
</evidence>
<evidence type="ECO:0000259" key="2">
    <source>
        <dbReference type="Pfam" id="PF00078"/>
    </source>
</evidence>
<gene>
    <name evidence="5" type="ORF">PR001_g18119</name>
</gene>
<dbReference type="GO" id="GO:0003676">
    <property type="term" value="F:nucleic acid binding"/>
    <property type="evidence" value="ECO:0007669"/>
    <property type="project" value="InterPro"/>
</dbReference>
<dbReference type="Gene3D" id="3.30.420.10">
    <property type="entry name" value="Ribonuclease H-like superfamily/Ribonuclease H"/>
    <property type="match status" value="1"/>
</dbReference>
<protein>
    <recommendedName>
        <fullName evidence="7">RNase H type-1 domain-containing protein</fullName>
    </recommendedName>
</protein>
<evidence type="ECO:0000313" key="5">
    <source>
        <dbReference type="EMBL" id="KAE9002925.1"/>
    </source>
</evidence>
<evidence type="ECO:0000259" key="4">
    <source>
        <dbReference type="Pfam" id="PF17919"/>
    </source>
</evidence>
<dbReference type="Pfam" id="PF00078">
    <property type="entry name" value="RVT_1"/>
    <property type="match status" value="1"/>
</dbReference>
<proteinExistence type="predicted"/>
<feature type="compositionally biased region" description="Basic and acidic residues" evidence="1">
    <location>
        <begin position="16"/>
        <end position="27"/>
    </location>
</feature>
<evidence type="ECO:0000256" key="1">
    <source>
        <dbReference type="SAM" id="MobiDB-lite"/>
    </source>
</evidence>
<dbReference type="Gene3D" id="3.10.10.10">
    <property type="entry name" value="HIV Type 1 Reverse Transcriptase, subunit A, domain 1"/>
    <property type="match status" value="1"/>
</dbReference>
<dbReference type="SUPFAM" id="SSF53098">
    <property type="entry name" value="Ribonuclease H-like"/>
    <property type="match status" value="1"/>
</dbReference>
<dbReference type="PANTHER" id="PTHR33064:SF37">
    <property type="entry name" value="RIBONUCLEASE H"/>
    <property type="match status" value="1"/>
</dbReference>
<dbReference type="InterPro" id="IPR012337">
    <property type="entry name" value="RNaseH-like_sf"/>
</dbReference>
<name>A0A6A3KE14_9STRA</name>